<dbReference type="SUPFAM" id="SSF49764">
    <property type="entry name" value="HSP20-like chaperones"/>
    <property type="match status" value="1"/>
</dbReference>
<name>A0A8C5Y7N3_MICMU</name>
<comment type="similarity">
    <text evidence="7 8">Belongs to the small heat shock protein (HSP20) family.</text>
</comment>
<evidence type="ECO:0000256" key="9">
    <source>
        <dbReference type="SAM" id="MobiDB-lite"/>
    </source>
</evidence>
<sequence length="160" mass="17632">MQQVGNSFSTENRVASRRPSAALAERNQVATLPVRLLQDDQAAAQGNHRAEDNFQVKMDAHGFTPEELVVKVDGQRLMVTGQRQMEANDPERGSYRMSQRVHRQMRLPPDLDPAAMSCCLTPSGQLWVRGQGPVLPLPEAPAGRSSRLLSRGSKDSSLTQ</sequence>
<keyword evidence="3" id="KW-0963">Cytoplasm</keyword>
<dbReference type="GeneTree" id="ENSGT00510000049735"/>
<dbReference type="InterPro" id="IPR042940">
    <property type="entry name" value="HSPB9"/>
</dbReference>
<dbReference type="InterPro" id="IPR008978">
    <property type="entry name" value="HSP20-like_chaperone"/>
</dbReference>
<proteinExistence type="inferred from homology"/>
<reference evidence="11" key="1">
    <citation type="submission" date="2016-12" db="EMBL/GenBank/DDBJ databases">
        <title>Mouse lemur reference genome and diversity panel.</title>
        <authorList>
            <person name="Harris R."/>
            <person name="Larsen P."/>
            <person name="Liu Y."/>
            <person name="Hughes D.S."/>
            <person name="Murali S."/>
            <person name="Raveendran M."/>
            <person name="Korchina V."/>
            <person name="Wang M."/>
            <person name="Jhangiani S."/>
            <person name="Bandaranaike D."/>
            <person name="Bellair M."/>
            <person name="Blankenburg K."/>
            <person name="Chao H."/>
            <person name="Dahdouli M."/>
            <person name="Dinh H."/>
            <person name="Doddapaneni H."/>
            <person name="English A."/>
            <person name="Firestine M."/>
            <person name="Gnanaolivu R."/>
            <person name="Gross S."/>
            <person name="Hernandez B."/>
            <person name="Javaid M."/>
            <person name="Jayaseelan J."/>
            <person name="Jones J."/>
            <person name="Khan Z."/>
            <person name="Kovar C."/>
            <person name="Kurapati P."/>
            <person name="Le B."/>
            <person name="Lee S."/>
            <person name="Li M."/>
            <person name="Mathew T."/>
            <person name="Narasimhan A."/>
            <person name="Ngo D."/>
            <person name="Nguyen L."/>
            <person name="Okwuonu G."/>
            <person name="Ongeri F."/>
            <person name="Osuji N."/>
            <person name="Pu L.-L."/>
            <person name="Puazo M."/>
            <person name="Quiroz J."/>
            <person name="Raj R."/>
            <person name="Rajbhandari K."/>
            <person name="Reid J.G."/>
            <person name="Santibanez J."/>
            <person name="Sexton D."/>
            <person name="Skinner E."/>
            <person name="Vee V."/>
            <person name="Weissenberger G."/>
            <person name="Wu Y."/>
            <person name="Xin Y."/>
            <person name="Han Y."/>
            <person name="Campbell C."/>
            <person name="Brown A."/>
            <person name="Sullivan B."/>
            <person name="Shelton J."/>
            <person name="Brown S."/>
            <person name="Dudchenko O."/>
            <person name="Machol I."/>
            <person name="Durand N."/>
            <person name="Shamim M."/>
            <person name="Lieberman A."/>
            <person name="Muzny D.M."/>
            <person name="Richards S."/>
            <person name="Yoder A."/>
            <person name="Worley K.C."/>
            <person name="Rogers J."/>
            <person name="Gibbs R.A."/>
        </authorList>
    </citation>
    <scope>NUCLEOTIDE SEQUENCE [LARGE SCALE GENOMIC DNA]</scope>
</reference>
<evidence type="ECO:0000256" key="8">
    <source>
        <dbReference type="RuleBase" id="RU003616"/>
    </source>
</evidence>
<evidence type="ECO:0000256" key="4">
    <source>
        <dbReference type="ARBA" id="ARBA00023016"/>
    </source>
</evidence>
<feature type="domain" description="SHSP" evidence="10">
    <location>
        <begin position="36"/>
        <end position="151"/>
    </location>
</feature>
<dbReference type="Gene3D" id="2.60.40.790">
    <property type="match status" value="1"/>
</dbReference>
<dbReference type="GO" id="GO:0005829">
    <property type="term" value="C:cytosol"/>
    <property type="evidence" value="ECO:0007669"/>
    <property type="project" value="Ensembl"/>
</dbReference>
<dbReference type="FunFam" id="2.60.40.790:FF:000063">
    <property type="entry name" value="Heat shock protein beta-9"/>
    <property type="match status" value="1"/>
</dbReference>
<evidence type="ECO:0000313" key="12">
    <source>
        <dbReference type="Proteomes" id="UP000694394"/>
    </source>
</evidence>
<feature type="region of interest" description="Disordered" evidence="9">
    <location>
        <begin position="132"/>
        <end position="160"/>
    </location>
</feature>
<dbReference type="PANTHER" id="PTHR47896">
    <property type="entry name" value="HEAT SHOCK PROTEIN BETA-9"/>
    <property type="match status" value="1"/>
</dbReference>
<evidence type="ECO:0000259" key="10">
    <source>
        <dbReference type="PROSITE" id="PS01031"/>
    </source>
</evidence>
<feature type="region of interest" description="Disordered" evidence="9">
    <location>
        <begin position="82"/>
        <end position="102"/>
    </location>
</feature>
<evidence type="ECO:0000256" key="1">
    <source>
        <dbReference type="ARBA" id="ARBA00004123"/>
    </source>
</evidence>
<evidence type="ECO:0000313" key="11">
    <source>
        <dbReference type="Ensembl" id="ENSMICP00000046312.1"/>
    </source>
</evidence>
<dbReference type="Proteomes" id="UP000694394">
    <property type="component" value="Chromosome 16"/>
</dbReference>
<feature type="region of interest" description="Disordered" evidence="9">
    <location>
        <begin position="1"/>
        <end position="26"/>
    </location>
</feature>
<keyword evidence="5" id="KW-0539">Nucleus</keyword>
<dbReference type="OMA" id="TAMTCCL"/>
<evidence type="ECO:0000256" key="5">
    <source>
        <dbReference type="ARBA" id="ARBA00023242"/>
    </source>
</evidence>
<accession>A0A8C5Y7N3</accession>
<organism evidence="11 12">
    <name type="scientific">Microcebus murinus</name>
    <name type="common">Gray mouse lemur</name>
    <name type="synonym">Lemur murinus</name>
    <dbReference type="NCBI Taxonomy" id="30608"/>
    <lineage>
        <taxon>Eukaryota</taxon>
        <taxon>Metazoa</taxon>
        <taxon>Chordata</taxon>
        <taxon>Craniata</taxon>
        <taxon>Vertebrata</taxon>
        <taxon>Euteleostomi</taxon>
        <taxon>Mammalia</taxon>
        <taxon>Eutheria</taxon>
        <taxon>Euarchontoglires</taxon>
        <taxon>Primates</taxon>
        <taxon>Strepsirrhini</taxon>
        <taxon>Lemuriformes</taxon>
        <taxon>Cheirogaleidae</taxon>
        <taxon>Microcebus</taxon>
    </lineage>
</organism>
<dbReference type="AlphaFoldDB" id="A0A8C5Y7N3"/>
<dbReference type="Ensembl" id="ENSMICT00000063470.1">
    <property type="protein sequence ID" value="ENSMICP00000046312.1"/>
    <property type="gene ID" value="ENSMICG00000042824.1"/>
</dbReference>
<keyword evidence="12" id="KW-1185">Reference proteome</keyword>
<dbReference type="GO" id="GO:0005654">
    <property type="term" value="C:nucleoplasm"/>
    <property type="evidence" value="ECO:0007669"/>
    <property type="project" value="Ensembl"/>
</dbReference>
<dbReference type="PROSITE" id="PS01031">
    <property type="entry name" value="SHSP"/>
    <property type="match status" value="1"/>
</dbReference>
<dbReference type="PANTHER" id="PTHR47896:SF1">
    <property type="entry name" value="HEAT SHOCK PROTEIN BETA-9"/>
    <property type="match status" value="1"/>
</dbReference>
<evidence type="ECO:0000256" key="2">
    <source>
        <dbReference type="ARBA" id="ARBA00004496"/>
    </source>
</evidence>
<evidence type="ECO:0000256" key="3">
    <source>
        <dbReference type="ARBA" id="ARBA00022490"/>
    </source>
</evidence>
<evidence type="ECO:0000256" key="7">
    <source>
        <dbReference type="PROSITE-ProRule" id="PRU00285"/>
    </source>
</evidence>
<dbReference type="Pfam" id="PF00011">
    <property type="entry name" value="HSP20"/>
    <property type="match status" value="1"/>
</dbReference>
<protein>
    <recommendedName>
        <fullName evidence="6">Heat shock protein beta-9</fullName>
    </recommendedName>
</protein>
<dbReference type="EMBL" id="ABDC03020165">
    <property type="status" value="NOT_ANNOTATED_CDS"/>
    <property type="molecule type" value="Genomic_DNA"/>
</dbReference>
<dbReference type="InterPro" id="IPR002068">
    <property type="entry name" value="A-crystallin/Hsp20_dom"/>
</dbReference>
<reference evidence="11" key="3">
    <citation type="submission" date="2025-09" db="UniProtKB">
        <authorList>
            <consortium name="Ensembl"/>
        </authorList>
    </citation>
    <scope>IDENTIFICATION</scope>
</reference>
<feature type="compositionally biased region" description="Polar residues" evidence="9">
    <location>
        <begin position="1"/>
        <end position="13"/>
    </location>
</feature>
<comment type="subcellular location">
    <subcellularLocation>
        <location evidence="2">Cytoplasm</location>
    </subcellularLocation>
    <subcellularLocation>
        <location evidence="1">Nucleus</location>
    </subcellularLocation>
</comment>
<dbReference type="CDD" id="cd06481">
    <property type="entry name" value="ACD_HspB9_like"/>
    <property type="match status" value="1"/>
</dbReference>
<gene>
    <name evidence="11" type="primary">HSPB9</name>
</gene>
<evidence type="ECO:0000256" key="6">
    <source>
        <dbReference type="ARBA" id="ARBA00073536"/>
    </source>
</evidence>
<keyword evidence="4" id="KW-0346">Stress response</keyword>
<feature type="compositionally biased region" description="Low complexity" evidence="9">
    <location>
        <begin position="144"/>
        <end position="160"/>
    </location>
</feature>
<reference evidence="11" key="2">
    <citation type="submission" date="2025-08" db="UniProtKB">
        <authorList>
            <consortium name="Ensembl"/>
        </authorList>
    </citation>
    <scope>IDENTIFICATION</scope>
</reference>